<protein>
    <submittedName>
        <fullName evidence="4">2-phospho-L-lactate transferase</fullName>
        <ecNumber evidence="4">2.7.8.28</ecNumber>
    </submittedName>
</protein>
<dbReference type="SUPFAM" id="SSF142338">
    <property type="entry name" value="CofD-like"/>
    <property type="match status" value="1"/>
</dbReference>
<organism evidence="4 5">
    <name type="scientific">Nakamurella aerolata</name>
    <dbReference type="NCBI Taxonomy" id="1656892"/>
    <lineage>
        <taxon>Bacteria</taxon>
        <taxon>Bacillati</taxon>
        <taxon>Actinomycetota</taxon>
        <taxon>Actinomycetes</taxon>
        <taxon>Nakamurellales</taxon>
        <taxon>Nakamurellaceae</taxon>
        <taxon>Nakamurella</taxon>
    </lineage>
</organism>
<evidence type="ECO:0000256" key="1">
    <source>
        <dbReference type="ARBA" id="ARBA00022679"/>
    </source>
</evidence>
<dbReference type="EC" id="2.7.8.28" evidence="4"/>
<dbReference type="EMBL" id="JABEND010000005">
    <property type="protein sequence ID" value="NNG36264.1"/>
    <property type="molecule type" value="Genomic_DNA"/>
</dbReference>
<dbReference type="InterPro" id="IPR002882">
    <property type="entry name" value="CofD"/>
</dbReference>
<reference evidence="4 5" key="1">
    <citation type="submission" date="2020-05" db="EMBL/GenBank/DDBJ databases">
        <title>Nakamurella sp. DB0629 isolated from air conditioner.</title>
        <authorList>
            <person name="Kim D.H."/>
            <person name="Kim D.-U."/>
        </authorList>
    </citation>
    <scope>NUCLEOTIDE SEQUENCE [LARGE SCALE GENOMIC DNA]</scope>
    <source>
        <strain evidence="4 5">DB0629</strain>
    </source>
</reference>
<evidence type="ECO:0000256" key="3">
    <source>
        <dbReference type="SAM" id="MobiDB-lite"/>
    </source>
</evidence>
<evidence type="ECO:0000313" key="5">
    <source>
        <dbReference type="Proteomes" id="UP000562984"/>
    </source>
</evidence>
<keyword evidence="2" id="KW-0460">Magnesium</keyword>
<dbReference type="Gene3D" id="3.40.50.10680">
    <property type="entry name" value="CofD-like domains"/>
    <property type="match status" value="2"/>
</dbReference>
<dbReference type="HAMAP" id="MF_01257">
    <property type="entry name" value="CofD"/>
    <property type="match status" value="1"/>
</dbReference>
<accession>A0A849A5K3</accession>
<dbReference type="Proteomes" id="UP000562984">
    <property type="component" value="Unassembled WGS sequence"/>
</dbReference>
<evidence type="ECO:0000313" key="4">
    <source>
        <dbReference type="EMBL" id="NNG36264.1"/>
    </source>
</evidence>
<evidence type="ECO:0000256" key="2">
    <source>
        <dbReference type="ARBA" id="ARBA00022842"/>
    </source>
</evidence>
<feature type="region of interest" description="Disordered" evidence="3">
    <location>
        <begin position="159"/>
        <end position="195"/>
    </location>
</feature>
<dbReference type="AlphaFoldDB" id="A0A849A5K3"/>
<proteinExistence type="inferred from homology"/>
<keyword evidence="5" id="KW-1185">Reference proteome</keyword>
<dbReference type="InterPro" id="IPR038136">
    <property type="entry name" value="CofD-like_dom_sf"/>
</dbReference>
<sequence>MKITVLAGGVGGAKFLLGVKRQLGWDPFGPAPAARQAAADAVTAIVNTGDDIRLHGLQVCPDLDSCLYTLSGEADTERGWGRRDETWTVQSELRGYGAEAPWFSLGDKDIATHLMRTRMLDAGYRLSDVTAALSDRWGPGVKLLPMTDDRVETHVVVDNPAANTSADDTPAGTEPTAGEADFSEPVAAGSTPAAAQPEQVALHFQEWWVRYRAELPPHAITPIGADAATPAPGVLEAIADADLILIAPSNPVVSVGIVLAVPGIADAIRVAAAPVVAVSPLIGGAPVRGYADKCLQAIGVPATAEGVGRHYGSRSGAGGTGLLDGYLIAEGDSADVPGVRVGTAPLLMSDPDATAEMVAACRKLVGV</sequence>
<comment type="caution">
    <text evidence="4">The sequence shown here is derived from an EMBL/GenBank/DDBJ whole genome shotgun (WGS) entry which is preliminary data.</text>
</comment>
<dbReference type="GO" id="GO:0043743">
    <property type="term" value="F:LPPG:FO 2-phospho-L-lactate transferase activity"/>
    <property type="evidence" value="ECO:0007669"/>
    <property type="project" value="UniProtKB-EC"/>
</dbReference>
<dbReference type="InterPro" id="IPR010115">
    <property type="entry name" value="FbiA/CofD"/>
</dbReference>
<dbReference type="Pfam" id="PF01933">
    <property type="entry name" value="CofD"/>
    <property type="match status" value="1"/>
</dbReference>
<keyword evidence="1 4" id="KW-0808">Transferase</keyword>
<gene>
    <name evidence="4" type="ORF">HKD39_11165</name>
</gene>
<dbReference type="RefSeq" id="WP_171199927.1">
    <property type="nucleotide sequence ID" value="NZ_JABEND010000005.1"/>
</dbReference>
<dbReference type="PANTHER" id="PTHR43007">
    <property type="entry name" value="2-PHOSPHO-L-LACTATE TRANSFERASE"/>
    <property type="match status" value="1"/>
</dbReference>
<dbReference type="GO" id="GO:0000287">
    <property type="term" value="F:magnesium ion binding"/>
    <property type="evidence" value="ECO:0007669"/>
    <property type="project" value="InterPro"/>
</dbReference>
<dbReference type="PANTHER" id="PTHR43007:SF1">
    <property type="entry name" value="2-PHOSPHO-L-LACTATE TRANSFERASE"/>
    <property type="match status" value="1"/>
</dbReference>
<name>A0A849A5K3_9ACTN</name>